<name>A0A1Y4LCT9_9FIRM</name>
<dbReference type="EMBL" id="NFKK01000003">
    <property type="protein sequence ID" value="OUP53680.1"/>
    <property type="molecule type" value="Genomic_DNA"/>
</dbReference>
<dbReference type="GO" id="GO:0043115">
    <property type="term" value="F:precorrin-2 dehydrogenase activity"/>
    <property type="evidence" value="ECO:0007669"/>
    <property type="project" value="UniProtKB-EC"/>
</dbReference>
<keyword evidence="4" id="KW-0169">Cobalamin biosynthesis</keyword>
<dbReference type="PANTHER" id="PTHR36925">
    <property type="entry name" value="COBALT-PRECORRIN-6A REDUCTASE"/>
    <property type="match status" value="1"/>
</dbReference>
<keyword evidence="6" id="KW-0520">NAD</keyword>
<evidence type="ECO:0000256" key="1">
    <source>
        <dbReference type="ARBA" id="ARBA00004953"/>
    </source>
</evidence>
<accession>A0A1Y4LCT9</accession>
<evidence type="ECO:0000256" key="6">
    <source>
        <dbReference type="ARBA" id="ARBA00023027"/>
    </source>
</evidence>
<comment type="pathway">
    <text evidence="1">Cofactor biosynthesis; adenosylcobalamin biosynthesis.</text>
</comment>
<evidence type="ECO:0000256" key="4">
    <source>
        <dbReference type="ARBA" id="ARBA00022573"/>
    </source>
</evidence>
<evidence type="ECO:0000313" key="9">
    <source>
        <dbReference type="EMBL" id="OUP53680.1"/>
    </source>
</evidence>
<keyword evidence="5" id="KW-0560">Oxidoreductase</keyword>
<dbReference type="PROSITE" id="PS51014">
    <property type="entry name" value="COBK_CBIJ"/>
    <property type="match status" value="1"/>
</dbReference>
<dbReference type="SUPFAM" id="SSF51735">
    <property type="entry name" value="NAD(P)-binding Rossmann-fold domains"/>
    <property type="match status" value="1"/>
</dbReference>
<dbReference type="InterPro" id="IPR006367">
    <property type="entry name" value="Sirohaem_synthase_N"/>
</dbReference>
<comment type="pathway">
    <text evidence="2">Porphyrin-containing compound metabolism; siroheme biosynthesis; sirohydrochlorin from precorrin-2: step 1/1.</text>
</comment>
<dbReference type="UniPathway" id="UPA00148"/>
<proteinExistence type="predicted"/>
<keyword evidence="7" id="KW-0627">Porphyrin biosynthesis</keyword>
<dbReference type="Gene3D" id="3.40.50.720">
    <property type="entry name" value="NAD(P)-binding Rossmann-like Domain"/>
    <property type="match status" value="1"/>
</dbReference>
<evidence type="ECO:0000256" key="2">
    <source>
        <dbReference type="ARBA" id="ARBA00005010"/>
    </source>
</evidence>
<comment type="caution">
    <text evidence="9">The sequence shown here is derived from an EMBL/GenBank/DDBJ whole genome shotgun (WGS) entry which is preliminary data.</text>
</comment>
<evidence type="ECO:0000256" key="7">
    <source>
        <dbReference type="ARBA" id="ARBA00023244"/>
    </source>
</evidence>
<dbReference type="InterPro" id="IPR036291">
    <property type="entry name" value="NAD(P)-bd_dom_sf"/>
</dbReference>
<organism evidence="9 10">
    <name type="scientific">Butyricicoccus pullicaecorum</name>
    <dbReference type="NCBI Taxonomy" id="501571"/>
    <lineage>
        <taxon>Bacteria</taxon>
        <taxon>Bacillati</taxon>
        <taxon>Bacillota</taxon>
        <taxon>Clostridia</taxon>
        <taxon>Eubacteriales</taxon>
        <taxon>Butyricicoccaceae</taxon>
        <taxon>Butyricicoccus</taxon>
    </lineage>
</organism>
<protein>
    <recommendedName>
        <fullName evidence="3">precorrin-2 dehydrogenase</fullName>
        <ecNumber evidence="3">1.3.1.76</ecNumber>
    </recommendedName>
</protein>
<comment type="catalytic activity">
    <reaction evidence="8">
        <text>precorrin-2 + NAD(+) = sirohydrochlorin + NADH + 2 H(+)</text>
        <dbReference type="Rhea" id="RHEA:15613"/>
        <dbReference type="ChEBI" id="CHEBI:15378"/>
        <dbReference type="ChEBI" id="CHEBI:57540"/>
        <dbReference type="ChEBI" id="CHEBI:57945"/>
        <dbReference type="ChEBI" id="CHEBI:58351"/>
        <dbReference type="ChEBI" id="CHEBI:58827"/>
        <dbReference type="EC" id="1.3.1.76"/>
    </reaction>
</comment>
<dbReference type="AlphaFoldDB" id="A0A1Y4LCT9"/>
<evidence type="ECO:0000256" key="3">
    <source>
        <dbReference type="ARBA" id="ARBA00012400"/>
    </source>
</evidence>
<gene>
    <name evidence="9" type="ORF">B5F17_03595</name>
</gene>
<dbReference type="PANTHER" id="PTHR36925:SF1">
    <property type="entry name" value="COBALT-PRECORRIN-6A REDUCTASE"/>
    <property type="match status" value="1"/>
</dbReference>
<dbReference type="InterPro" id="IPR003723">
    <property type="entry name" value="Precorrin-6x_reduct"/>
</dbReference>
<dbReference type="EC" id="1.3.1.76" evidence="3"/>
<dbReference type="NCBIfam" id="TIGR01470">
    <property type="entry name" value="cysG_Nterm"/>
    <property type="match status" value="1"/>
</dbReference>
<dbReference type="RefSeq" id="WP_087370906.1">
    <property type="nucleotide sequence ID" value="NZ_NFKK01000003.1"/>
</dbReference>
<dbReference type="GO" id="GO:0019354">
    <property type="term" value="P:siroheme biosynthetic process"/>
    <property type="evidence" value="ECO:0007669"/>
    <property type="project" value="UniProtKB-UniPathway"/>
</dbReference>
<evidence type="ECO:0000313" key="10">
    <source>
        <dbReference type="Proteomes" id="UP000195897"/>
    </source>
</evidence>
<dbReference type="UniPathway" id="UPA00262">
    <property type="reaction ID" value="UER00222"/>
</dbReference>
<sequence>MKQLLIFSGTTEGHLLCRFLSSHSIPAHVYVATAYGEAVMEKLPGITIHTGRLSYTEMAQQMHKDCMVIDATHPYASEVTENIKSACAASGAQYLRLVRPAQSSDGVHIVPDTAAAVQWLCQTTGKVLLTTGSKELDAYTAIPDYQQRLYPRVLPTAEVLQKCTALGFPGASILAMQGPFSHEMNVALLHKTGASILVTKDTGKSGGFAEKLSAAREVGVQVLMIARPQNEEGFTLEEMQQKLLAEFDVQKPPRFPLFVSLLGKKVIIIGAGAIAARRVGVLQKFGADIHVIAPEISQNIDLSKIHYQARSFQPEDIDGAFLVIAATNDRTVNHGVAAICKQHEIPVSVADCAEESTFYFPAICEGSGLIAGLVSDGSDHHAVSRTAKKIREILE</sequence>
<reference evidence="10" key="1">
    <citation type="submission" date="2017-04" db="EMBL/GenBank/DDBJ databases">
        <title>Function of individual gut microbiota members based on whole genome sequencing of pure cultures obtained from chicken caecum.</title>
        <authorList>
            <person name="Medvecky M."/>
            <person name="Cejkova D."/>
            <person name="Polansky O."/>
            <person name="Karasova D."/>
            <person name="Kubasova T."/>
            <person name="Cizek A."/>
            <person name="Rychlik I."/>
        </authorList>
    </citation>
    <scope>NUCLEOTIDE SEQUENCE [LARGE SCALE GENOMIC DNA]</scope>
    <source>
        <strain evidence="10">An180</strain>
    </source>
</reference>
<dbReference type="Pfam" id="PF02571">
    <property type="entry name" value="CbiJ"/>
    <property type="match status" value="1"/>
</dbReference>
<dbReference type="GO" id="GO:0016994">
    <property type="term" value="F:precorrin-6A reductase activity"/>
    <property type="evidence" value="ECO:0007669"/>
    <property type="project" value="InterPro"/>
</dbReference>
<evidence type="ECO:0000256" key="8">
    <source>
        <dbReference type="ARBA" id="ARBA00047561"/>
    </source>
</evidence>
<dbReference type="Proteomes" id="UP000195897">
    <property type="component" value="Unassembled WGS sequence"/>
</dbReference>
<dbReference type="GO" id="GO:0009236">
    <property type="term" value="P:cobalamin biosynthetic process"/>
    <property type="evidence" value="ECO:0007669"/>
    <property type="project" value="UniProtKB-UniPathway"/>
</dbReference>
<dbReference type="Pfam" id="PF13241">
    <property type="entry name" value="NAD_binding_7"/>
    <property type="match status" value="1"/>
</dbReference>
<evidence type="ECO:0000256" key="5">
    <source>
        <dbReference type="ARBA" id="ARBA00023002"/>
    </source>
</evidence>
<dbReference type="NCBIfam" id="TIGR00715">
    <property type="entry name" value="precor6x_red"/>
    <property type="match status" value="1"/>
</dbReference>